<dbReference type="InterPro" id="IPR005238">
    <property type="entry name" value="ComB-like"/>
</dbReference>
<accession>A0A1I5VZY0</accession>
<dbReference type="EMBL" id="FOXR01000013">
    <property type="protein sequence ID" value="SFQ13088.1"/>
    <property type="molecule type" value="Genomic_DNA"/>
</dbReference>
<evidence type="ECO:0000256" key="2">
    <source>
        <dbReference type="ARBA" id="ARBA00009997"/>
    </source>
</evidence>
<dbReference type="PANTHER" id="PTHR37311:SF1">
    <property type="entry name" value="2-PHOSPHOSULFOLACTATE PHOSPHATASE-RELATED"/>
    <property type="match status" value="1"/>
</dbReference>
<dbReference type="InterPro" id="IPR036702">
    <property type="entry name" value="ComB-like_sf"/>
</dbReference>
<proteinExistence type="inferred from homology"/>
<keyword evidence="10" id="KW-1185">Reference proteome</keyword>
<dbReference type="FunFam" id="3.90.1560.10:FF:000001">
    <property type="entry name" value="Probable 2-phosphosulfolactate phosphatase"/>
    <property type="match status" value="1"/>
</dbReference>
<dbReference type="Pfam" id="PF04029">
    <property type="entry name" value="2-ph_phosp"/>
    <property type="match status" value="1"/>
</dbReference>
<dbReference type="OrthoDB" id="4913at2"/>
<comment type="cofactor">
    <cofactor evidence="1 8">
        <name>Mg(2+)</name>
        <dbReference type="ChEBI" id="CHEBI:18420"/>
    </cofactor>
</comment>
<dbReference type="AlphaFoldDB" id="A0A1I5VZY0"/>
<gene>
    <name evidence="8" type="primary">comB</name>
    <name evidence="9" type="ORF">SAMN05444406_11350</name>
</gene>
<dbReference type="PANTHER" id="PTHR37311">
    <property type="entry name" value="2-PHOSPHOSULFOLACTATE PHOSPHATASE-RELATED"/>
    <property type="match status" value="1"/>
</dbReference>
<comment type="similarity">
    <text evidence="2 8">Belongs to the ComB family.</text>
</comment>
<evidence type="ECO:0000313" key="9">
    <source>
        <dbReference type="EMBL" id="SFQ13088.1"/>
    </source>
</evidence>
<evidence type="ECO:0000256" key="1">
    <source>
        <dbReference type="ARBA" id="ARBA00001946"/>
    </source>
</evidence>
<comment type="catalytic activity">
    <reaction evidence="7 8">
        <text>(2R)-O-phospho-3-sulfolactate + H2O = (2R)-3-sulfolactate + phosphate</text>
        <dbReference type="Rhea" id="RHEA:23416"/>
        <dbReference type="ChEBI" id="CHEBI:15377"/>
        <dbReference type="ChEBI" id="CHEBI:15597"/>
        <dbReference type="ChEBI" id="CHEBI:43474"/>
        <dbReference type="ChEBI" id="CHEBI:58738"/>
        <dbReference type="EC" id="3.1.3.71"/>
    </reaction>
</comment>
<dbReference type="GO" id="GO:0050532">
    <property type="term" value="F:2-phosphosulfolactate phosphatase activity"/>
    <property type="evidence" value="ECO:0007669"/>
    <property type="project" value="UniProtKB-UniRule"/>
</dbReference>
<evidence type="ECO:0000256" key="6">
    <source>
        <dbReference type="ARBA" id="ARBA00022842"/>
    </source>
</evidence>
<name>A0A1I5VZY0_9FIRM</name>
<dbReference type="GO" id="GO:0000287">
    <property type="term" value="F:magnesium ion binding"/>
    <property type="evidence" value="ECO:0007669"/>
    <property type="project" value="UniProtKB-UniRule"/>
</dbReference>
<sequence length="242" mass="26946">MKIDVYALPSNVQEKELKERVAVVIDVLRASSTIITALHNGCREVIPLIDIEEAINLSKNYERGAFLLGGERNAQKIEGFDLSNSPYEYTRDVVEGRTVLMTTTNGTRAIRKASEAKEVIIGGFLNVGAVAQYIGQRDEDVAFICAGTEGKFSLDDILAVGAMIDALQNMGKPLEMDDLGLVCLQMYSTHKQNLRKVLERTYHYRNLVRAGFESDVDYCIQLNLLPTIPVYREGVIRVLETA</sequence>
<dbReference type="EC" id="3.1.3.71" evidence="3 8"/>
<keyword evidence="5 8" id="KW-0378">Hydrolase</keyword>
<dbReference type="GO" id="GO:0050545">
    <property type="term" value="F:sulfopyruvate decarboxylase activity"/>
    <property type="evidence" value="ECO:0007669"/>
    <property type="project" value="TreeGrafter"/>
</dbReference>
<organism evidence="9 10">
    <name type="scientific">Caldicoprobacter faecalis</name>
    <dbReference type="NCBI Taxonomy" id="937334"/>
    <lineage>
        <taxon>Bacteria</taxon>
        <taxon>Bacillati</taxon>
        <taxon>Bacillota</taxon>
        <taxon>Clostridia</taxon>
        <taxon>Caldicoprobacterales</taxon>
        <taxon>Caldicoprobacteraceae</taxon>
        <taxon>Caldicoprobacter</taxon>
    </lineage>
</organism>
<evidence type="ECO:0000256" key="8">
    <source>
        <dbReference type="HAMAP-Rule" id="MF_00490"/>
    </source>
</evidence>
<evidence type="ECO:0000313" key="10">
    <source>
        <dbReference type="Proteomes" id="UP000198577"/>
    </source>
</evidence>
<dbReference type="SUPFAM" id="SSF142823">
    <property type="entry name" value="ComB-like"/>
    <property type="match status" value="1"/>
</dbReference>
<dbReference type="Proteomes" id="UP000198577">
    <property type="component" value="Unassembled WGS sequence"/>
</dbReference>
<dbReference type="HAMAP" id="MF_00490">
    <property type="entry name" value="ComB"/>
    <property type="match status" value="1"/>
</dbReference>
<dbReference type="STRING" id="937334.SAMN05444406_11350"/>
<protein>
    <recommendedName>
        <fullName evidence="4 8">Probable 2-phosphosulfolactate phosphatase</fullName>
        <ecNumber evidence="3 8">3.1.3.71</ecNumber>
    </recommendedName>
</protein>
<evidence type="ECO:0000256" key="4">
    <source>
        <dbReference type="ARBA" id="ARBA00021948"/>
    </source>
</evidence>
<evidence type="ECO:0000256" key="3">
    <source>
        <dbReference type="ARBA" id="ARBA00012953"/>
    </source>
</evidence>
<keyword evidence="6 8" id="KW-0460">Magnesium</keyword>
<evidence type="ECO:0000256" key="7">
    <source>
        <dbReference type="ARBA" id="ARBA00033711"/>
    </source>
</evidence>
<evidence type="ECO:0000256" key="5">
    <source>
        <dbReference type="ARBA" id="ARBA00022801"/>
    </source>
</evidence>
<dbReference type="RefSeq" id="WP_025748218.1">
    <property type="nucleotide sequence ID" value="NZ_FOXR01000013.1"/>
</dbReference>
<reference evidence="9 10" key="1">
    <citation type="submission" date="2016-10" db="EMBL/GenBank/DDBJ databases">
        <authorList>
            <person name="de Groot N.N."/>
        </authorList>
    </citation>
    <scope>NUCLEOTIDE SEQUENCE [LARGE SCALE GENOMIC DNA]</scope>
    <source>
        <strain evidence="9 10">DSM 20678</strain>
    </source>
</reference>
<dbReference type="Gene3D" id="3.90.1560.10">
    <property type="entry name" value="ComB-like"/>
    <property type="match status" value="1"/>
</dbReference>